<evidence type="ECO:0000256" key="2">
    <source>
        <dbReference type="SAM" id="Phobius"/>
    </source>
</evidence>
<feature type="compositionally biased region" description="Basic and acidic residues" evidence="1">
    <location>
        <begin position="262"/>
        <end position="271"/>
    </location>
</feature>
<proteinExistence type="predicted"/>
<accession>A0A506UFH0</accession>
<dbReference type="CDD" id="cd00118">
    <property type="entry name" value="LysM"/>
    <property type="match status" value="1"/>
</dbReference>
<name>A0A506UFH0_9HYPH</name>
<dbReference type="PANTHER" id="PTHR34700">
    <property type="entry name" value="POTASSIUM BINDING PROTEIN KBP"/>
    <property type="match status" value="1"/>
</dbReference>
<feature type="compositionally biased region" description="Low complexity" evidence="1">
    <location>
        <begin position="471"/>
        <end position="503"/>
    </location>
</feature>
<feature type="compositionally biased region" description="Basic and acidic residues" evidence="1">
    <location>
        <begin position="459"/>
        <end position="470"/>
    </location>
</feature>
<dbReference type="Proteomes" id="UP000320314">
    <property type="component" value="Unassembled WGS sequence"/>
</dbReference>
<feature type="transmembrane region" description="Helical" evidence="2">
    <location>
        <begin position="7"/>
        <end position="27"/>
    </location>
</feature>
<protein>
    <submittedName>
        <fullName evidence="4">LysM peptidoglycan-binding domain-containing protein</fullName>
    </submittedName>
</protein>
<dbReference type="PROSITE" id="PS51782">
    <property type="entry name" value="LYSM"/>
    <property type="match status" value="1"/>
</dbReference>
<dbReference type="SMART" id="SM00257">
    <property type="entry name" value="LysM"/>
    <property type="match status" value="1"/>
</dbReference>
<keyword evidence="5" id="KW-1185">Reference proteome</keyword>
<feature type="compositionally biased region" description="Polar residues" evidence="1">
    <location>
        <begin position="251"/>
        <end position="261"/>
    </location>
</feature>
<evidence type="ECO:0000313" key="5">
    <source>
        <dbReference type="Proteomes" id="UP000320314"/>
    </source>
</evidence>
<dbReference type="AlphaFoldDB" id="A0A506UFH0"/>
<feature type="compositionally biased region" description="Basic and acidic residues" evidence="1">
    <location>
        <begin position="54"/>
        <end position="67"/>
    </location>
</feature>
<dbReference type="InterPro" id="IPR018392">
    <property type="entry name" value="LysM"/>
</dbReference>
<dbReference type="Gene3D" id="3.10.350.10">
    <property type="entry name" value="LysM domain"/>
    <property type="match status" value="1"/>
</dbReference>
<feature type="compositionally biased region" description="Basic and acidic residues" evidence="1">
    <location>
        <begin position="80"/>
        <end position="95"/>
    </location>
</feature>
<feature type="region of interest" description="Disordered" evidence="1">
    <location>
        <begin position="30"/>
        <end position="345"/>
    </location>
</feature>
<keyword evidence="2" id="KW-0812">Transmembrane</keyword>
<reference evidence="4 5" key="1">
    <citation type="submission" date="2019-06" db="EMBL/GenBank/DDBJ databases">
        <authorList>
            <person name="Li M."/>
        </authorList>
    </citation>
    <scope>NUCLEOTIDE SEQUENCE [LARGE SCALE GENOMIC DNA]</scope>
    <source>
        <strain evidence="4 5">BGMRC6574</strain>
    </source>
</reference>
<dbReference type="EMBL" id="VHLH01000002">
    <property type="protein sequence ID" value="TPW32021.1"/>
    <property type="molecule type" value="Genomic_DNA"/>
</dbReference>
<evidence type="ECO:0000256" key="1">
    <source>
        <dbReference type="SAM" id="MobiDB-lite"/>
    </source>
</evidence>
<dbReference type="RefSeq" id="WP_141165377.1">
    <property type="nucleotide sequence ID" value="NZ_VHLH01000002.1"/>
</dbReference>
<dbReference type="InterPro" id="IPR052196">
    <property type="entry name" value="Bact_Kbp"/>
</dbReference>
<keyword evidence="2" id="KW-0472">Membrane</keyword>
<dbReference type="PANTHER" id="PTHR34700:SF4">
    <property type="entry name" value="PHAGE-LIKE ELEMENT PBSX PROTEIN XKDP"/>
    <property type="match status" value="1"/>
</dbReference>
<comment type="caution">
    <text evidence="4">The sequence shown here is derived from an EMBL/GenBank/DDBJ whole genome shotgun (WGS) entry which is preliminary data.</text>
</comment>
<feature type="compositionally biased region" description="Polar residues" evidence="1">
    <location>
        <begin position="215"/>
        <end position="227"/>
    </location>
</feature>
<feature type="compositionally biased region" description="Low complexity" evidence="1">
    <location>
        <begin position="107"/>
        <end position="130"/>
    </location>
</feature>
<feature type="region of interest" description="Disordered" evidence="1">
    <location>
        <begin position="692"/>
        <end position="745"/>
    </location>
</feature>
<dbReference type="InterPro" id="IPR036779">
    <property type="entry name" value="LysM_dom_sf"/>
</dbReference>
<feature type="compositionally biased region" description="Polar residues" evidence="1">
    <location>
        <begin position="707"/>
        <end position="716"/>
    </location>
</feature>
<evidence type="ECO:0000313" key="4">
    <source>
        <dbReference type="EMBL" id="TPW32021.1"/>
    </source>
</evidence>
<sequence length="895" mass="90781">MTGKQAGYSAVGILVVAILIVIIGSYVNGSDSPFGLNGRDPSRTASTSGSKGTNGERKAASERDTEAGAKPAPDDANEASSKDDTGKSAAHDKSASARPSNERQAPADAAKGVASQSAAGQSQAETTASAKAASDAGDTSQTADGSREATETAPHQASKASDGASGGQVAPSGDQRNSGERAAKAADTANGASDQTAIAAEAGPSDKGDGGANASVASRTGSANSTSNDDDGTQNRDAVVDAENEGDAKRQTTPVETSTAQEAEKSAERSQENGADGSTRAALAAQTAAREAGQSAKASSRRSERASTGAEIASVDEGDDRTGGKAASPSVRPPGPSFDIVRVEPDGSTLIAGHARPNAKVMVMNGDDTVSSTTADAGGDFVAMPDQPLKPGNYELRLRDSDDSGDSATSRESATISVPKDKNGDVLAMVNRPGAASDLLSVPTGKTLARSLDGTAKQAGERNASDEAARETAASAANSRSAPSSGKSVASAKSSESASSNASGKNGPTEIASVDAGSQKGEGASSAAIAPSGQGSSEPHIHVDAVEIDGGDVYVAGAATAGDTVRIYVDDAFVGQSRATGEGRFVVNGSADLKTGKHSVRADLVDPESGDVLARAAVPFTRPEGDRYTAVARSTEGADDGQTATARRREEANRAVSKLWDTLKADVPDGNAIEAARAHAEDRLQALARNAGDGAGANEDRQDASGRDQSGTQASRATPAKSAFGSSADADASDDNTANRETASVRDAARQALLSLRSLPDLKGAPDIAAPELKTMRAKVADIANALPPVAGVPAVRAKTSATGNEAEPATSVQPALEPTDDYVIIRKGDTLWQISRRTYGRGVRYTTIYLANSQQIRDPNYILPGQVFDVPKKSDAPIGKVEKLHRALQHDGQG</sequence>
<dbReference type="Pfam" id="PF01476">
    <property type="entry name" value="LysM"/>
    <property type="match status" value="1"/>
</dbReference>
<feature type="region of interest" description="Disordered" evidence="1">
    <location>
        <begin position="451"/>
        <end position="543"/>
    </location>
</feature>
<feature type="region of interest" description="Disordered" evidence="1">
    <location>
        <begin position="371"/>
        <end position="429"/>
    </location>
</feature>
<evidence type="ECO:0000259" key="3">
    <source>
        <dbReference type="PROSITE" id="PS51782"/>
    </source>
</evidence>
<feature type="compositionally biased region" description="Polar residues" evidence="1">
    <location>
        <begin position="43"/>
        <end position="53"/>
    </location>
</feature>
<dbReference type="OrthoDB" id="370541at2"/>
<keyword evidence="2" id="KW-1133">Transmembrane helix</keyword>
<feature type="region of interest" description="Disordered" evidence="1">
    <location>
        <begin position="633"/>
        <end position="652"/>
    </location>
</feature>
<organism evidence="4 5">
    <name type="scientific">Pararhizobium mangrovi</name>
    <dbReference type="NCBI Taxonomy" id="2590452"/>
    <lineage>
        <taxon>Bacteria</taxon>
        <taxon>Pseudomonadati</taxon>
        <taxon>Pseudomonadota</taxon>
        <taxon>Alphaproteobacteria</taxon>
        <taxon>Hyphomicrobiales</taxon>
        <taxon>Rhizobiaceae</taxon>
        <taxon>Rhizobium/Agrobacterium group</taxon>
        <taxon>Pararhizobium</taxon>
    </lineage>
</organism>
<dbReference type="SUPFAM" id="SSF54106">
    <property type="entry name" value="LysM domain"/>
    <property type="match status" value="1"/>
</dbReference>
<gene>
    <name evidence="4" type="ORF">FJU11_02200</name>
</gene>
<feature type="compositionally biased region" description="Low complexity" evidence="1">
    <location>
        <begin position="277"/>
        <end position="298"/>
    </location>
</feature>
<feature type="domain" description="LysM" evidence="3">
    <location>
        <begin position="822"/>
        <end position="871"/>
    </location>
</feature>